<dbReference type="Pfam" id="PF04909">
    <property type="entry name" value="Amidohydro_2"/>
    <property type="match status" value="1"/>
</dbReference>
<reference evidence="2 3" key="1">
    <citation type="submission" date="2021-07" db="EMBL/GenBank/DDBJ databases">
        <title>Paraburkholderia edwinii protects Aspergillus sp. from phenazines by acting as a toxin sponge.</title>
        <authorList>
            <person name="Dahlstrom K.M."/>
            <person name="Newman D.K."/>
        </authorList>
    </citation>
    <scope>NUCLEOTIDE SEQUENCE [LARGE SCALE GENOMIC DNA]</scope>
    <source>
        <strain evidence="2 3">Pe01</strain>
    </source>
</reference>
<name>A0ABX8UQ87_9BURK</name>
<dbReference type="InterPro" id="IPR052358">
    <property type="entry name" value="Aro_Compnd_Degr_Hydrolases"/>
</dbReference>
<dbReference type="RefSeq" id="WP_219800611.1">
    <property type="nucleotide sequence ID" value="NZ_CP080096.1"/>
</dbReference>
<dbReference type="SUPFAM" id="SSF51556">
    <property type="entry name" value="Metallo-dependent hydrolases"/>
    <property type="match status" value="1"/>
</dbReference>
<dbReference type="Proteomes" id="UP000826462">
    <property type="component" value="Chromosome 2"/>
</dbReference>
<dbReference type="EMBL" id="CP080096">
    <property type="protein sequence ID" value="QYD71178.1"/>
    <property type="molecule type" value="Genomic_DNA"/>
</dbReference>
<dbReference type="InterPro" id="IPR032466">
    <property type="entry name" value="Metal_Hydrolase"/>
</dbReference>
<evidence type="ECO:0000313" key="2">
    <source>
        <dbReference type="EMBL" id="QYD71178.1"/>
    </source>
</evidence>
<accession>A0ABX8UQ87</accession>
<gene>
    <name evidence="2" type="ORF">KZJ38_29460</name>
</gene>
<sequence>MNSKAIECPTSFLQDACSGTHAPAGAPTGWLGATHPALVAVDTHAHVFVRGLPLAAQRRHAPEYDATVETYASYLAPNGLSHAVLVQPSFLGTDNRFFVDVMRCYPHRLRGVAVVAPSAGDAELDELAQAGVAGIRLNLIGLPLPDLAQPEWRNLLAHVNALGWHVEVHRAAADLPALVGALLAHRCTVVVDHFGRPSPELGADDPGFRYLLSVASTGRVWVKLSGAYRSVKSVSTPTGNGHDSDGTELGARLAAPLLKAFTPERLVWGSDWPHTEYRQSVDYDATRMALDVWVPDAAQRETILTRSPQTLYRFDADAR</sequence>
<organism evidence="2 3">
    <name type="scientific">Paraburkholderia edwinii</name>
    <dbReference type="NCBI Taxonomy" id="2861782"/>
    <lineage>
        <taxon>Bacteria</taxon>
        <taxon>Pseudomonadati</taxon>
        <taxon>Pseudomonadota</taxon>
        <taxon>Betaproteobacteria</taxon>
        <taxon>Burkholderiales</taxon>
        <taxon>Burkholderiaceae</taxon>
        <taxon>Paraburkholderia</taxon>
    </lineage>
</organism>
<protein>
    <submittedName>
        <fullName evidence="2">Amidohydrolase family protein</fullName>
    </submittedName>
</protein>
<proteinExistence type="predicted"/>
<keyword evidence="3" id="KW-1185">Reference proteome</keyword>
<dbReference type="PANTHER" id="PTHR35563:SF2">
    <property type="entry name" value="BARREL METAL-DEPENDENT HYDROLASE, PUTATIVE (AFU_ORTHOLOGUE AFUA_1G16240)-RELATED"/>
    <property type="match status" value="1"/>
</dbReference>
<feature type="domain" description="Amidohydrolase-related" evidence="1">
    <location>
        <begin position="41"/>
        <end position="314"/>
    </location>
</feature>
<evidence type="ECO:0000259" key="1">
    <source>
        <dbReference type="Pfam" id="PF04909"/>
    </source>
</evidence>
<evidence type="ECO:0000313" key="3">
    <source>
        <dbReference type="Proteomes" id="UP000826462"/>
    </source>
</evidence>
<dbReference type="InterPro" id="IPR006680">
    <property type="entry name" value="Amidohydro-rel"/>
</dbReference>
<dbReference type="PANTHER" id="PTHR35563">
    <property type="entry name" value="BARREL METAL-DEPENDENT HYDROLASE, PUTATIVE (AFU_ORTHOLOGUE AFUA_1G16240)-RELATED"/>
    <property type="match status" value="1"/>
</dbReference>
<dbReference type="Gene3D" id="3.20.20.140">
    <property type="entry name" value="Metal-dependent hydrolases"/>
    <property type="match status" value="1"/>
</dbReference>